<proteinExistence type="predicted"/>
<dbReference type="AlphaFoldDB" id="X1FMI3"/>
<reference evidence="1" key="1">
    <citation type="journal article" date="2014" name="Front. Microbiol.">
        <title>High frequency of phylogenetically diverse reductive dehalogenase-homologous genes in deep subseafloor sedimentary metagenomes.</title>
        <authorList>
            <person name="Kawai M."/>
            <person name="Futagami T."/>
            <person name="Toyoda A."/>
            <person name="Takaki Y."/>
            <person name="Nishi S."/>
            <person name="Hori S."/>
            <person name="Arai W."/>
            <person name="Tsubouchi T."/>
            <person name="Morono Y."/>
            <person name="Uchiyama I."/>
            <person name="Ito T."/>
            <person name="Fujiyama A."/>
            <person name="Inagaki F."/>
            <person name="Takami H."/>
        </authorList>
    </citation>
    <scope>NUCLEOTIDE SEQUENCE</scope>
    <source>
        <strain evidence="1">Expedition CK06-06</strain>
    </source>
</reference>
<sequence>SQDVGTPGSTPSTFMVLGDAATKLDDSDCPPDNRALVVNPIARWNLANGLSGYFDQSLTRDVLRKGFMGNIAQADILMDQNIKSHTRG</sequence>
<evidence type="ECO:0000313" key="1">
    <source>
        <dbReference type="EMBL" id="GAH30579.1"/>
    </source>
</evidence>
<comment type="caution">
    <text evidence="1">The sequence shown here is derived from an EMBL/GenBank/DDBJ whole genome shotgun (WGS) entry which is preliminary data.</text>
</comment>
<accession>X1FMI3</accession>
<feature type="non-terminal residue" evidence="1">
    <location>
        <position position="1"/>
    </location>
</feature>
<organism evidence="1">
    <name type="scientific">marine sediment metagenome</name>
    <dbReference type="NCBI Taxonomy" id="412755"/>
    <lineage>
        <taxon>unclassified sequences</taxon>
        <taxon>metagenomes</taxon>
        <taxon>ecological metagenomes</taxon>
    </lineage>
</organism>
<feature type="non-terminal residue" evidence="1">
    <location>
        <position position="88"/>
    </location>
</feature>
<dbReference type="EMBL" id="BART01040690">
    <property type="protein sequence ID" value="GAH30579.1"/>
    <property type="molecule type" value="Genomic_DNA"/>
</dbReference>
<protein>
    <submittedName>
        <fullName evidence="1">Uncharacterized protein</fullName>
    </submittedName>
</protein>
<gene>
    <name evidence="1" type="ORF">S01H4_66047</name>
</gene>
<name>X1FMI3_9ZZZZ</name>